<dbReference type="InterPro" id="IPR022780">
    <property type="entry name" value="Dynein_light_int_chain"/>
</dbReference>
<evidence type="ECO:0000256" key="2">
    <source>
        <dbReference type="ARBA" id="ARBA00006831"/>
    </source>
</evidence>
<dbReference type="InterPro" id="IPR027417">
    <property type="entry name" value="P-loop_NTPase"/>
</dbReference>
<organism evidence="13 14">
    <name type="scientific">Oryzias latipes</name>
    <name type="common">Japanese rice fish</name>
    <name type="synonym">Japanese killifish</name>
    <dbReference type="NCBI Taxonomy" id="8090"/>
    <lineage>
        <taxon>Eukaryota</taxon>
        <taxon>Metazoa</taxon>
        <taxon>Chordata</taxon>
        <taxon>Craniata</taxon>
        <taxon>Vertebrata</taxon>
        <taxon>Euteleostomi</taxon>
        <taxon>Actinopterygii</taxon>
        <taxon>Neopterygii</taxon>
        <taxon>Teleostei</taxon>
        <taxon>Neoteleostei</taxon>
        <taxon>Acanthomorphata</taxon>
        <taxon>Ovalentaria</taxon>
        <taxon>Atherinomorphae</taxon>
        <taxon>Beloniformes</taxon>
        <taxon>Adrianichthyidae</taxon>
        <taxon>Oryziinae</taxon>
        <taxon>Oryzias</taxon>
    </lineage>
</organism>
<feature type="region of interest" description="Disordered" evidence="12">
    <location>
        <begin position="1"/>
        <end position="32"/>
    </location>
</feature>
<dbReference type="AlphaFoldDB" id="A0A3P9LMW6"/>
<evidence type="ECO:0000313" key="13">
    <source>
        <dbReference type="Ensembl" id="ENSORLP00020022060.1"/>
    </source>
</evidence>
<keyword evidence="7 11" id="KW-0067">ATP-binding</keyword>
<dbReference type="PANTHER" id="PTHR12688:SF2">
    <property type="entry name" value="CYTOPLASMIC DYNEIN 1 LIGHT INTERMEDIATE CHAIN 1"/>
    <property type="match status" value="1"/>
</dbReference>
<feature type="compositionally biased region" description="Basic and acidic residues" evidence="12">
    <location>
        <begin position="484"/>
        <end position="494"/>
    </location>
</feature>
<keyword evidence="3 11" id="KW-0813">Transport</keyword>
<keyword evidence="5 11" id="KW-0493">Microtubule</keyword>
<keyword evidence="6 11" id="KW-0547">Nucleotide-binding</keyword>
<evidence type="ECO:0000256" key="7">
    <source>
        <dbReference type="ARBA" id="ARBA00022840"/>
    </source>
</evidence>
<evidence type="ECO:0000256" key="1">
    <source>
        <dbReference type="ARBA" id="ARBA00004245"/>
    </source>
</evidence>
<dbReference type="InterPro" id="IPR008467">
    <property type="entry name" value="Dynein1_light_intermed_chain"/>
</dbReference>
<feature type="compositionally biased region" description="Gly residues" evidence="12">
    <location>
        <begin position="454"/>
        <end position="464"/>
    </location>
</feature>
<evidence type="ECO:0000256" key="4">
    <source>
        <dbReference type="ARBA" id="ARBA00022490"/>
    </source>
</evidence>
<keyword evidence="9 11" id="KW-0505">Motor protein</keyword>
<feature type="region of interest" description="Disordered" evidence="12">
    <location>
        <begin position="371"/>
        <end position="395"/>
    </location>
</feature>
<evidence type="ECO:0000256" key="6">
    <source>
        <dbReference type="ARBA" id="ARBA00022741"/>
    </source>
</evidence>
<evidence type="ECO:0000256" key="3">
    <source>
        <dbReference type="ARBA" id="ARBA00022448"/>
    </source>
</evidence>
<feature type="compositionally biased region" description="Polar residues" evidence="12">
    <location>
        <begin position="496"/>
        <end position="511"/>
    </location>
</feature>
<reference evidence="13" key="4">
    <citation type="submission" date="2025-09" db="UniProtKB">
        <authorList>
            <consortium name="Ensembl"/>
        </authorList>
    </citation>
    <scope>IDENTIFICATION</scope>
    <source>
        <strain evidence="13">HNI</strain>
    </source>
</reference>
<dbReference type="Ensembl" id="ENSORLT00020013040.1">
    <property type="protein sequence ID" value="ENSORLP00020022060.1"/>
    <property type="gene ID" value="ENSORLG00020002136.1"/>
</dbReference>
<name>A0A3P9LMW6_ORYLA</name>
<keyword evidence="4 11" id="KW-0963">Cytoplasm</keyword>
<reference evidence="13 14" key="2">
    <citation type="submission" date="2017-04" db="EMBL/GenBank/DDBJ databases">
        <title>CpG methylation of centromeres and impact of large insertions on vertebrate speciation.</title>
        <authorList>
            <person name="Ichikawa K."/>
            <person name="Yoshimura J."/>
            <person name="Morishita S."/>
        </authorList>
    </citation>
    <scope>NUCLEOTIDE SEQUENCE</scope>
    <source>
        <strain evidence="13 14">HNI</strain>
    </source>
</reference>
<dbReference type="Gene3D" id="3.40.50.300">
    <property type="entry name" value="P-loop containing nucleotide triphosphate hydrolases"/>
    <property type="match status" value="1"/>
</dbReference>
<protein>
    <recommendedName>
        <fullName evidence="11">Dynein light intermediate chain</fullName>
    </recommendedName>
</protein>
<evidence type="ECO:0000256" key="8">
    <source>
        <dbReference type="ARBA" id="ARBA00023017"/>
    </source>
</evidence>
<evidence type="ECO:0000256" key="5">
    <source>
        <dbReference type="ARBA" id="ARBA00022701"/>
    </source>
</evidence>
<dbReference type="SUPFAM" id="SSF52540">
    <property type="entry name" value="P-loop containing nucleoside triphosphate hydrolases"/>
    <property type="match status" value="1"/>
</dbReference>
<dbReference type="Pfam" id="PF05783">
    <property type="entry name" value="DLIC"/>
    <property type="match status" value="1"/>
</dbReference>
<comment type="similarity">
    <text evidence="2 11">Belongs to the dynein light intermediate chain family.</text>
</comment>
<sequence length="511" mass="56080">MATSGRSALLSSTSSGPKSTLENSNPEEDDGQNLWSTILSEVSTHSRSKLPSGKNVLVMGEVGSGKTTLVAKLQGIEEYMKGRGLEYLYFSVHDDDIDDHTRCNAWVLDGDLYHKGLQGVAVPVDSVENTLLLITVDMSRPWNALDSLQKWAAVAREHIDKLRVAPEKLRELEHRIVKQFQEYIEPGSGEDGVPQRRSEEEEGVLLPLGDNTLTHNLGIPVVVVCTKCDAISTLEKEHDYRDEHLDFIQSHIRQFCLHHGATLLYTSVKEMKNLDILYKYLVHRLYGFPFHCGAQVVEKDAVFIPSGWDNEKKIAILYENFQTVKADDNYEDVIVKPPVRKIVHEKEIQAEDDQVFLVKLQSLLAKQPTVTAGRPVDTSSRAPTGSPRTSNRSAAANVANAMPQSGRYMTLQAHCFVPALRIFSLLCLDAAGQTSEGVLANFFNSLLTKKAGTGAPGTPGGGNNTPGTVRKSGSKLGLGDVQAELDRISSRETDSDLTNANDTPATDGQDT</sequence>
<proteinExistence type="inferred from homology"/>
<evidence type="ECO:0000256" key="12">
    <source>
        <dbReference type="SAM" id="MobiDB-lite"/>
    </source>
</evidence>
<feature type="compositionally biased region" description="Low complexity" evidence="12">
    <location>
        <begin position="1"/>
        <end position="16"/>
    </location>
</feature>
<reference key="1">
    <citation type="journal article" date="2007" name="Nature">
        <title>The medaka draft genome and insights into vertebrate genome evolution.</title>
        <authorList>
            <person name="Kasahara M."/>
            <person name="Naruse K."/>
            <person name="Sasaki S."/>
            <person name="Nakatani Y."/>
            <person name="Qu W."/>
            <person name="Ahsan B."/>
            <person name="Yamada T."/>
            <person name="Nagayasu Y."/>
            <person name="Doi K."/>
            <person name="Kasai Y."/>
            <person name="Jindo T."/>
            <person name="Kobayashi D."/>
            <person name="Shimada A."/>
            <person name="Toyoda A."/>
            <person name="Kuroki Y."/>
            <person name="Fujiyama A."/>
            <person name="Sasaki T."/>
            <person name="Shimizu A."/>
            <person name="Asakawa S."/>
            <person name="Shimizu N."/>
            <person name="Hashimoto S."/>
            <person name="Yang J."/>
            <person name="Lee Y."/>
            <person name="Matsushima K."/>
            <person name="Sugano S."/>
            <person name="Sakaizumi M."/>
            <person name="Narita T."/>
            <person name="Ohishi K."/>
            <person name="Haga S."/>
            <person name="Ohta F."/>
            <person name="Nomoto H."/>
            <person name="Nogata K."/>
            <person name="Morishita T."/>
            <person name="Endo T."/>
            <person name="Shin-I T."/>
            <person name="Takeda H."/>
            <person name="Morishita S."/>
            <person name="Kohara Y."/>
        </authorList>
    </citation>
    <scope>NUCLEOTIDE SEQUENCE [LARGE SCALE GENOMIC DNA]</scope>
    <source>
        <strain>Hd-rR</strain>
    </source>
</reference>
<accession>A0A3P9LMW6</accession>
<dbReference type="GO" id="GO:0005524">
    <property type="term" value="F:ATP binding"/>
    <property type="evidence" value="ECO:0007669"/>
    <property type="project" value="UniProtKB-KW"/>
</dbReference>
<dbReference type="GO" id="GO:0005868">
    <property type="term" value="C:cytoplasmic dynein complex"/>
    <property type="evidence" value="ECO:0007669"/>
    <property type="project" value="UniProtKB-UniRule"/>
</dbReference>
<dbReference type="GO" id="GO:0005874">
    <property type="term" value="C:microtubule"/>
    <property type="evidence" value="ECO:0007669"/>
    <property type="project" value="UniProtKB-KW"/>
</dbReference>
<evidence type="ECO:0000256" key="11">
    <source>
        <dbReference type="RuleBase" id="RU366047"/>
    </source>
</evidence>
<comment type="function">
    <text evidence="11">Acts as one of several non-catalytic accessory components of the cytoplasmic dynein 1 complex that are thought to be involved in linking dynein to cargos and to adapter proteins that regulate dynein function. Cytoplasmic dynein 1 acts as a motor for the intracellular retrograde motility of vesicles and organelles along microtubules. May play a role in binding dynein to membranous organelles or chromosomes.</text>
</comment>
<dbReference type="Proteomes" id="UP000265180">
    <property type="component" value="Chromosome 11"/>
</dbReference>
<keyword evidence="8 11" id="KW-0243">Dynein</keyword>
<dbReference type="GO" id="GO:0007018">
    <property type="term" value="P:microtubule-based movement"/>
    <property type="evidence" value="ECO:0007669"/>
    <property type="project" value="InterPro"/>
</dbReference>
<reference evidence="13" key="3">
    <citation type="submission" date="2025-08" db="UniProtKB">
        <authorList>
            <consortium name="Ensembl"/>
        </authorList>
    </citation>
    <scope>IDENTIFICATION</scope>
    <source>
        <strain evidence="13">HNI</strain>
    </source>
</reference>
<evidence type="ECO:0000256" key="9">
    <source>
        <dbReference type="ARBA" id="ARBA00023175"/>
    </source>
</evidence>
<comment type="subcellular location">
    <subcellularLocation>
        <location evidence="1 11">Cytoplasm</location>
        <location evidence="1 11">Cytoskeleton</location>
    </subcellularLocation>
</comment>
<feature type="region of interest" description="Disordered" evidence="12">
    <location>
        <begin position="453"/>
        <end position="511"/>
    </location>
</feature>
<evidence type="ECO:0000256" key="10">
    <source>
        <dbReference type="ARBA" id="ARBA00023212"/>
    </source>
</evidence>
<evidence type="ECO:0000313" key="14">
    <source>
        <dbReference type="Proteomes" id="UP000265180"/>
    </source>
</evidence>
<dbReference type="PANTHER" id="PTHR12688">
    <property type="entry name" value="DYNEIN LIGHT INTERMEDIATE CHAIN"/>
    <property type="match status" value="1"/>
</dbReference>
<comment type="subunit">
    <text evidence="11">Homodimer. The cytoplasmic dynein 1 complex consists of two catalytic heavy chains (HCs) and a number of non-catalytic subunits presented by intermediate chains (ICs).</text>
</comment>
<feature type="compositionally biased region" description="Polar residues" evidence="12">
    <location>
        <begin position="377"/>
        <end position="393"/>
    </location>
</feature>
<keyword evidence="10 11" id="KW-0206">Cytoskeleton</keyword>